<sequence length="231" mass="24535">MHQSVAVNRLRLAALIFDMDGLVLDTETTYFAAWRRAAADIGCELTEQFCAGLSGCSGEIVRQRLQDYCGAEFDVAAFQQLSGVYWTRHVERHGIAVKPGFRAALAAADRCGLNYALATNSRRANAERCLQAAGLQQVFSVIVTADNAMQPKPAPDLFLRAAEALACPIADCLVLEDSPVGVRAAKAAGARCIMVPSAAAAEPEAAELADLVLADLYQVADLISAQGPLPL</sequence>
<dbReference type="SFLD" id="SFLDS00003">
    <property type="entry name" value="Haloacid_Dehalogenase"/>
    <property type="match status" value="1"/>
</dbReference>
<reference evidence="1 2" key="1">
    <citation type="submission" date="2016-03" db="EMBL/GenBank/DDBJ databases">
        <authorList>
            <person name="Heylen K."/>
            <person name="De Vos P."/>
            <person name="Vekeman B."/>
        </authorList>
    </citation>
    <scope>NUCLEOTIDE SEQUENCE [LARGE SCALE GENOMIC DNA]</scope>
    <source>
        <strain evidence="1 2">R-49807</strain>
    </source>
</reference>
<dbReference type="Proteomes" id="UP000077734">
    <property type="component" value="Unassembled WGS sequence"/>
</dbReference>
<dbReference type="InterPro" id="IPR006439">
    <property type="entry name" value="HAD-SF_hydro_IA"/>
</dbReference>
<evidence type="ECO:0000313" key="2">
    <source>
        <dbReference type="Proteomes" id="UP000077734"/>
    </source>
</evidence>
<comment type="caution">
    <text evidence="1">The sequence shown here is derived from an EMBL/GenBank/DDBJ whole genome shotgun (WGS) entry which is preliminary data.</text>
</comment>
<name>A0AA91D9J3_9GAMM</name>
<proteinExistence type="predicted"/>
<dbReference type="Gene3D" id="1.10.150.240">
    <property type="entry name" value="Putative phosphatase, domain 2"/>
    <property type="match status" value="1"/>
</dbReference>
<dbReference type="InterPro" id="IPR023214">
    <property type="entry name" value="HAD_sf"/>
</dbReference>
<dbReference type="SUPFAM" id="SSF56784">
    <property type="entry name" value="HAD-like"/>
    <property type="match status" value="1"/>
</dbReference>
<keyword evidence="2" id="KW-1185">Reference proteome</keyword>
<dbReference type="InterPro" id="IPR041492">
    <property type="entry name" value="HAD_2"/>
</dbReference>
<dbReference type="PANTHER" id="PTHR43481">
    <property type="entry name" value="FRUCTOSE-1-PHOSPHATE PHOSPHATASE"/>
    <property type="match status" value="1"/>
</dbReference>
<evidence type="ECO:0000313" key="1">
    <source>
        <dbReference type="EMBL" id="OAI22247.1"/>
    </source>
</evidence>
<gene>
    <name evidence="1" type="ORF">A1356_02320</name>
</gene>
<dbReference type="AlphaFoldDB" id="A0AA91D9J3"/>
<protein>
    <recommendedName>
        <fullName evidence="3">Haloacid dehalogenase</fullName>
    </recommendedName>
</protein>
<dbReference type="InterPro" id="IPR023198">
    <property type="entry name" value="PGP-like_dom2"/>
</dbReference>
<evidence type="ECO:0008006" key="3">
    <source>
        <dbReference type="Google" id="ProtNLM"/>
    </source>
</evidence>
<dbReference type="EMBL" id="LUUL01000125">
    <property type="protein sequence ID" value="OAI22247.1"/>
    <property type="molecule type" value="Genomic_DNA"/>
</dbReference>
<dbReference type="PANTHER" id="PTHR43481:SF4">
    <property type="entry name" value="GLYCEROL-1-PHOSPHATE PHOSPHOHYDROLASE 1-RELATED"/>
    <property type="match status" value="1"/>
</dbReference>
<dbReference type="Gene3D" id="3.40.50.1000">
    <property type="entry name" value="HAD superfamily/HAD-like"/>
    <property type="match status" value="1"/>
</dbReference>
<organism evidence="1 2">
    <name type="scientific">Methylomonas koyamae</name>
    <dbReference type="NCBI Taxonomy" id="702114"/>
    <lineage>
        <taxon>Bacteria</taxon>
        <taxon>Pseudomonadati</taxon>
        <taxon>Pseudomonadota</taxon>
        <taxon>Gammaproteobacteria</taxon>
        <taxon>Methylococcales</taxon>
        <taxon>Methylococcaceae</taxon>
        <taxon>Methylomonas</taxon>
    </lineage>
</organism>
<dbReference type="NCBIfam" id="TIGR01509">
    <property type="entry name" value="HAD-SF-IA-v3"/>
    <property type="match status" value="1"/>
</dbReference>
<dbReference type="GO" id="GO:0050308">
    <property type="term" value="F:sugar-phosphatase activity"/>
    <property type="evidence" value="ECO:0007669"/>
    <property type="project" value="TreeGrafter"/>
</dbReference>
<dbReference type="Pfam" id="PF13419">
    <property type="entry name" value="HAD_2"/>
    <property type="match status" value="1"/>
</dbReference>
<accession>A0AA91D9J3</accession>
<dbReference type="InterPro" id="IPR036412">
    <property type="entry name" value="HAD-like_sf"/>
</dbReference>
<dbReference type="SFLD" id="SFLDG01129">
    <property type="entry name" value="C1.5:_HAD__Beta-PGM__Phosphata"/>
    <property type="match status" value="1"/>
</dbReference>
<dbReference type="InterPro" id="IPR051806">
    <property type="entry name" value="HAD-like_SPP"/>
</dbReference>